<keyword evidence="3" id="KW-1185">Reference proteome</keyword>
<dbReference type="Pfam" id="PF03407">
    <property type="entry name" value="Nucleotid_trans"/>
    <property type="match status" value="1"/>
</dbReference>
<dbReference type="GO" id="GO:0016740">
    <property type="term" value="F:transferase activity"/>
    <property type="evidence" value="ECO:0007669"/>
    <property type="project" value="UniProtKB-KW"/>
</dbReference>
<proteinExistence type="predicted"/>
<name>A0A9K3PPW9_9STRA</name>
<reference evidence="2" key="1">
    <citation type="journal article" date="2021" name="Sci. Rep.">
        <title>Diploid genomic architecture of Nitzschia inconspicua, an elite biomass production diatom.</title>
        <authorList>
            <person name="Oliver A."/>
            <person name="Podell S."/>
            <person name="Pinowska A."/>
            <person name="Traller J.C."/>
            <person name="Smith S.R."/>
            <person name="McClure R."/>
            <person name="Beliaev A."/>
            <person name="Bohutskyi P."/>
            <person name="Hill E.A."/>
            <person name="Rabines A."/>
            <person name="Zheng H."/>
            <person name="Allen L.Z."/>
            <person name="Kuo A."/>
            <person name="Grigoriev I.V."/>
            <person name="Allen A.E."/>
            <person name="Hazlebeck D."/>
            <person name="Allen E.E."/>
        </authorList>
    </citation>
    <scope>NUCLEOTIDE SEQUENCE</scope>
    <source>
        <strain evidence="2">Hildebrandi</strain>
    </source>
</reference>
<protein>
    <submittedName>
        <fullName evidence="2">Nucleotide-diphospho-sugar transferase</fullName>
    </submittedName>
</protein>
<sequence>MASTKHDSITKMNITTAMKSGNRNGPWSSMLKIFLLLTILAHGIIFSLSSLGSIGIPSIDYTANAALNVAASSIWNINSNNNGAAIQSSSTTSKTMKQLPHWRVAVDCSAYSLDCFSRGQRSNRYLPYPFPPKKSNNEFQTEILRKLPKEWSQRLQSQPITNYSQPPEISIQDKHNLYPPMVGDDKYKKCLEFTGIIQGTAPNEFVPTKSTVDQLDEILASGRLTVEPDTNMVAFTISDSSYTRDMLHDIFQMMDHVVGFSPQHFFIVAIDIETLQMACRYGYPVLFWKESNNETLRDAVANTKLVLSFELVNRGIDFFFSEMDVWWIKSPKSSLQAFQAVNADQTINNHLYFSGHQNNPGAANIGVYAAKATSQTKEYFQTCLDLLKQRPKTHDQLVMQQVGWLYESTLNNKSYGFGGNWGEEDPPPVPPVRFPFKAKFWGPHDIVADERPMPTLETMAIHTLCGVPLLNPHGKKMIAREIGAYYGFVTDPSPNFGQRFVYDVQKSTTAAGYYARAGNAYRRYLVLDSSIRTSFYSTSPAHIYHRNNFFQWIVAVLLTIAKWSDRIFILPQVFMAYMDAGSYFSWNVMDYSMVNDFIDTRECNFLSNPKSWANDDEWPFVSAAVTAYLLDEESKNATIYSQVTNRSEIISQHAWEVGALAERNMLDAYAASLLYTDRIQDTELLLVNPDFMLQHGFIDKLAHRSRLFRAGKTEVSRFERDVFDIYELLGWCWESGKGHSVSKTSASHSCYAKGQKGRR</sequence>
<dbReference type="AlphaFoldDB" id="A0A9K3PPW9"/>
<dbReference type="OrthoDB" id="41140at2759"/>
<dbReference type="Proteomes" id="UP000693970">
    <property type="component" value="Unassembled WGS sequence"/>
</dbReference>
<dbReference type="InterPro" id="IPR005069">
    <property type="entry name" value="Nucl-diP-sugar_transferase"/>
</dbReference>
<evidence type="ECO:0000259" key="1">
    <source>
        <dbReference type="Pfam" id="PF03407"/>
    </source>
</evidence>
<comment type="caution">
    <text evidence="2">The sequence shown here is derived from an EMBL/GenBank/DDBJ whole genome shotgun (WGS) entry which is preliminary data.</text>
</comment>
<evidence type="ECO:0000313" key="3">
    <source>
        <dbReference type="Proteomes" id="UP000693970"/>
    </source>
</evidence>
<feature type="domain" description="Nucleotide-diphospho-sugar transferase" evidence="1">
    <location>
        <begin position="263"/>
        <end position="402"/>
    </location>
</feature>
<gene>
    <name evidence="2" type="ORF">IV203_004673</name>
</gene>
<accession>A0A9K3PPW9</accession>
<dbReference type="EMBL" id="JAGRRH010000016">
    <property type="protein sequence ID" value="KAG7355317.1"/>
    <property type="molecule type" value="Genomic_DNA"/>
</dbReference>
<keyword evidence="2" id="KW-0808">Transferase</keyword>
<evidence type="ECO:0000313" key="2">
    <source>
        <dbReference type="EMBL" id="KAG7355317.1"/>
    </source>
</evidence>
<reference evidence="2" key="2">
    <citation type="submission" date="2021-04" db="EMBL/GenBank/DDBJ databases">
        <authorList>
            <person name="Podell S."/>
        </authorList>
    </citation>
    <scope>NUCLEOTIDE SEQUENCE</scope>
    <source>
        <strain evidence="2">Hildebrandi</strain>
    </source>
</reference>
<organism evidence="2 3">
    <name type="scientific">Nitzschia inconspicua</name>
    <dbReference type="NCBI Taxonomy" id="303405"/>
    <lineage>
        <taxon>Eukaryota</taxon>
        <taxon>Sar</taxon>
        <taxon>Stramenopiles</taxon>
        <taxon>Ochrophyta</taxon>
        <taxon>Bacillariophyta</taxon>
        <taxon>Bacillariophyceae</taxon>
        <taxon>Bacillariophycidae</taxon>
        <taxon>Bacillariales</taxon>
        <taxon>Bacillariaceae</taxon>
        <taxon>Nitzschia</taxon>
    </lineage>
</organism>